<dbReference type="InterPro" id="IPR016047">
    <property type="entry name" value="M23ase_b-sheet_dom"/>
</dbReference>
<feature type="chain" id="PRO_5006132963" description="M23ase beta-sheet core domain-containing protein" evidence="2">
    <location>
        <begin position="22"/>
        <end position="411"/>
    </location>
</feature>
<dbReference type="AlphaFoldDB" id="A0A0P6XAT2"/>
<dbReference type="InterPro" id="IPR011055">
    <property type="entry name" value="Dup_hybrid_motif"/>
</dbReference>
<dbReference type="CDD" id="cd12797">
    <property type="entry name" value="M23_peptidase"/>
    <property type="match status" value="1"/>
</dbReference>
<dbReference type="Gene3D" id="2.70.70.10">
    <property type="entry name" value="Glucose Permease (Domain IIA)"/>
    <property type="match status" value="1"/>
</dbReference>
<accession>A0A0P6XAT2</accession>
<dbReference type="OrthoDB" id="9795421at2"/>
<dbReference type="Pfam" id="PF01551">
    <property type="entry name" value="Peptidase_M23"/>
    <property type="match status" value="1"/>
</dbReference>
<dbReference type="RefSeq" id="WP_062420359.1">
    <property type="nucleotide sequence ID" value="NZ_BBYA01000002.1"/>
</dbReference>
<reference evidence="4 5" key="1">
    <citation type="submission" date="2015-07" db="EMBL/GenBank/DDBJ databases">
        <title>Genome sequence of Leptolinea tardivitalis DSM 16556.</title>
        <authorList>
            <person name="Hemp J."/>
            <person name="Ward L.M."/>
            <person name="Pace L.A."/>
            <person name="Fischer W.W."/>
        </authorList>
    </citation>
    <scope>NUCLEOTIDE SEQUENCE [LARGE SCALE GENOMIC DNA]</scope>
    <source>
        <strain evidence="4 5">YMTK-2</strain>
    </source>
</reference>
<dbReference type="STRING" id="229920.ADM99_09855"/>
<feature type="signal peptide" evidence="2">
    <location>
        <begin position="1"/>
        <end position="21"/>
    </location>
</feature>
<sequence length="411" mass="45122">MSKKRLTLFSAIVILVFILYACTSPQSQQTEKSLETAARPTEVPFTSTPRPTRTATPLPSPTSTATPLPVTLQGTLFFDIDGSGSRNNIEMKYYDGLIHPKNPRFRQNPDLVKVLERYILFHPLTKDGTTITIMEPGLSGFQVCATLKKTVSMCAVSDAEGNFSMANESIRLGDAVGLTISDAREEKVGTMSYQNRYVKSVTIPAYEMHGVKVPEQHLVQTNLMKLSNTFNVTADNEPMLIGLMQGFLPYPPLKGSPYIYSFFDHDPRIGYGLDWRGRTGLTPKTYNHPPNKMTDNLDGVDIGGQKGDFVLSMGFGMAAARKSETMGNQVVVMIDNIPQSVTYSHLDTILITELQEVFNGQIIGTNGRTGKDVGAPHVHLDVGNTGVDPFGDPNGTYAQVWSRAFSPAEFP</sequence>
<feature type="region of interest" description="Disordered" evidence="1">
    <location>
        <begin position="31"/>
        <end position="65"/>
    </location>
</feature>
<feature type="domain" description="M23ase beta-sheet core" evidence="3">
    <location>
        <begin position="298"/>
        <end position="385"/>
    </location>
</feature>
<keyword evidence="5" id="KW-1185">Reference proteome</keyword>
<evidence type="ECO:0000259" key="3">
    <source>
        <dbReference type="Pfam" id="PF01551"/>
    </source>
</evidence>
<organism evidence="4 5">
    <name type="scientific">Leptolinea tardivitalis</name>
    <dbReference type="NCBI Taxonomy" id="229920"/>
    <lineage>
        <taxon>Bacteria</taxon>
        <taxon>Bacillati</taxon>
        <taxon>Chloroflexota</taxon>
        <taxon>Anaerolineae</taxon>
        <taxon>Anaerolineales</taxon>
        <taxon>Anaerolineaceae</taxon>
        <taxon>Leptolinea</taxon>
    </lineage>
</organism>
<gene>
    <name evidence="4" type="ORF">ADM99_09855</name>
</gene>
<dbReference type="EMBL" id="LGCK01000010">
    <property type="protein sequence ID" value="KPL71744.1"/>
    <property type="molecule type" value="Genomic_DNA"/>
</dbReference>
<evidence type="ECO:0000313" key="5">
    <source>
        <dbReference type="Proteomes" id="UP000050430"/>
    </source>
</evidence>
<dbReference type="Proteomes" id="UP000050430">
    <property type="component" value="Unassembled WGS sequence"/>
</dbReference>
<protein>
    <recommendedName>
        <fullName evidence="3">M23ase beta-sheet core domain-containing protein</fullName>
    </recommendedName>
</protein>
<dbReference type="PROSITE" id="PS51257">
    <property type="entry name" value="PROKAR_LIPOPROTEIN"/>
    <property type="match status" value="1"/>
</dbReference>
<evidence type="ECO:0000256" key="2">
    <source>
        <dbReference type="SAM" id="SignalP"/>
    </source>
</evidence>
<proteinExistence type="predicted"/>
<name>A0A0P6XAT2_9CHLR</name>
<comment type="caution">
    <text evidence="4">The sequence shown here is derived from an EMBL/GenBank/DDBJ whole genome shotgun (WGS) entry which is preliminary data.</text>
</comment>
<evidence type="ECO:0000256" key="1">
    <source>
        <dbReference type="SAM" id="MobiDB-lite"/>
    </source>
</evidence>
<evidence type="ECO:0000313" key="4">
    <source>
        <dbReference type="EMBL" id="KPL71744.1"/>
    </source>
</evidence>
<dbReference type="SUPFAM" id="SSF51261">
    <property type="entry name" value="Duplicated hybrid motif"/>
    <property type="match status" value="1"/>
</dbReference>
<keyword evidence="2" id="KW-0732">Signal</keyword>
<feature type="compositionally biased region" description="Low complexity" evidence="1">
    <location>
        <begin position="46"/>
        <end position="65"/>
    </location>
</feature>